<sequence length="66" mass="7832">MVLILKWVSLVIWVVMVACLVFRPGAEKHGKKWRLGRRWLFSITGLLKRSYHRARYLKFATGYPRA</sequence>
<dbReference type="RefSeq" id="WP_013176081.1">
    <property type="nucleotide sequence ID" value="NC_014220.1"/>
</dbReference>
<keyword evidence="3" id="KW-1185">Reference proteome</keyword>
<keyword evidence="1" id="KW-0812">Transmembrane</keyword>
<keyword evidence="1" id="KW-1133">Transmembrane helix</keyword>
<proteinExistence type="predicted"/>
<reference evidence="3" key="1">
    <citation type="journal article" date="2010" name="Stand. Genomic Sci.">
        <title>Complete genome sequence of Syntrophothermus lipocalidus type strain (TGB-C1T).</title>
        <authorList>
            <consortium name="US DOE Joint Genome Institute (JGI-PGF)"/>
            <person name="Djao O."/>
            <person name="Zhang X."/>
            <person name="Lucas S."/>
            <person name="Lapidus A."/>
            <person name="Glavina Del Rio T."/>
            <person name="Nolan M."/>
            <person name="Tice H."/>
            <person name="Cheng J."/>
            <person name="Han C."/>
            <person name="Tapia R."/>
            <person name="Goodwin L."/>
            <person name="Pitluck S."/>
            <person name="Liolios K."/>
            <person name="Ivanova N."/>
            <person name="Mavromatis K."/>
            <person name="Mikhailova N."/>
            <person name="Ovchinnikova G."/>
            <person name="Pati A."/>
            <person name="Brambilla E."/>
            <person name="Chen A."/>
            <person name="Palaniappan K."/>
            <person name="Land M."/>
            <person name="Hauser L."/>
            <person name="Chang Y."/>
            <person name="Jeffries C."/>
            <person name="Rohde M."/>
            <person name="Sikorski J."/>
            <person name="Spring S."/>
            <person name="Goker M."/>
            <person name="Detter J."/>
            <person name="Woyke T."/>
            <person name="Bristow J."/>
            <person name="Eisen J."/>
            <person name="Markowitz V."/>
            <person name="Hugenholtz P."/>
            <person name="Kyrpides N."/>
            <person name="Klenk H."/>
        </authorList>
    </citation>
    <scope>NUCLEOTIDE SEQUENCE [LARGE SCALE GENOMIC DNA]</scope>
    <source>
        <strain evidence="3">DSM 12680 / TGB-C1</strain>
    </source>
</reference>
<organism evidence="2 3">
    <name type="scientific">Syntrophothermus lipocalidus (strain DSM 12680 / TGB-C1)</name>
    <dbReference type="NCBI Taxonomy" id="643648"/>
    <lineage>
        <taxon>Bacteria</taxon>
        <taxon>Bacillati</taxon>
        <taxon>Bacillota</taxon>
        <taxon>Clostridia</taxon>
        <taxon>Eubacteriales</taxon>
        <taxon>Syntrophomonadaceae</taxon>
        <taxon>Syntrophothermus</taxon>
    </lineage>
</organism>
<evidence type="ECO:0000256" key="1">
    <source>
        <dbReference type="SAM" id="Phobius"/>
    </source>
</evidence>
<dbReference type="Proteomes" id="UP000000378">
    <property type="component" value="Chromosome"/>
</dbReference>
<accession>D7CPQ1</accession>
<gene>
    <name evidence="2" type="ordered locus">Slip_1926</name>
</gene>
<reference evidence="2 3" key="2">
    <citation type="journal article" date="2010" name="Stand. Genomic Sci.">
        <title>Complete genome sequence of Syntrophothermus lipocalidus type strain (TGB-C1).</title>
        <authorList>
            <person name="Djao O.D."/>
            <person name="Zhang X."/>
            <person name="Lucas S."/>
            <person name="Lapidus A."/>
            <person name="Del Rio T.G."/>
            <person name="Nolan M."/>
            <person name="Tice H."/>
            <person name="Cheng J.F."/>
            <person name="Han C."/>
            <person name="Tapia R."/>
            <person name="Goodwin L."/>
            <person name="Pitluck S."/>
            <person name="Liolios K."/>
            <person name="Ivanova N."/>
            <person name="Mavromatis K."/>
            <person name="Mikhailova N."/>
            <person name="Ovchinnikova G."/>
            <person name="Pati A."/>
            <person name="Brambilla E."/>
            <person name="Chen A."/>
            <person name="Palaniappan K."/>
            <person name="Land M."/>
            <person name="Hauser L."/>
            <person name="Chang Y.J."/>
            <person name="Jeffries C.D."/>
            <person name="Rohde M."/>
            <person name="Sikorski J."/>
            <person name="Spring S."/>
            <person name="Goker M."/>
            <person name="Detter J.C."/>
            <person name="Woyke T."/>
            <person name="Bristow J."/>
            <person name="Eisen J.A."/>
            <person name="Markowitz V."/>
            <person name="Hugenholtz P."/>
            <person name="Kyrpides N.C."/>
            <person name="Klenk H.P."/>
        </authorList>
    </citation>
    <scope>NUCLEOTIDE SEQUENCE [LARGE SCALE GENOMIC DNA]</scope>
    <source>
        <strain evidence="3">DSM 12680 / TGB-C1</strain>
    </source>
</reference>
<evidence type="ECO:0000313" key="2">
    <source>
        <dbReference type="EMBL" id="ADI02679.1"/>
    </source>
</evidence>
<dbReference type="KEGG" id="slp:Slip_1926"/>
<feature type="transmembrane region" description="Helical" evidence="1">
    <location>
        <begin position="6"/>
        <end position="26"/>
    </location>
</feature>
<dbReference type="AlphaFoldDB" id="D7CPQ1"/>
<dbReference type="HOGENOM" id="CLU_2829757_0_0_9"/>
<keyword evidence="1" id="KW-0472">Membrane</keyword>
<dbReference type="STRING" id="643648.Slip_1926"/>
<protein>
    <submittedName>
        <fullName evidence="2">Uncharacterized protein</fullName>
    </submittedName>
</protein>
<evidence type="ECO:0000313" key="3">
    <source>
        <dbReference type="Proteomes" id="UP000000378"/>
    </source>
</evidence>
<dbReference type="EMBL" id="CP002048">
    <property type="protein sequence ID" value="ADI02679.1"/>
    <property type="molecule type" value="Genomic_DNA"/>
</dbReference>
<dbReference type="PROSITE" id="PS51257">
    <property type="entry name" value="PROKAR_LIPOPROTEIN"/>
    <property type="match status" value="1"/>
</dbReference>
<name>D7CPQ1_SYNLT</name>